<feature type="compositionally biased region" description="Basic and acidic residues" evidence="1">
    <location>
        <begin position="815"/>
        <end position="828"/>
    </location>
</feature>
<feature type="region of interest" description="Disordered" evidence="1">
    <location>
        <begin position="192"/>
        <end position="224"/>
    </location>
</feature>
<comment type="caution">
    <text evidence="3">The sequence shown here is derived from an EMBL/GenBank/DDBJ whole genome shotgun (WGS) entry which is preliminary data.</text>
</comment>
<dbReference type="AlphaFoldDB" id="A0A3E2HP22"/>
<dbReference type="GO" id="GO:0005737">
    <property type="term" value="C:cytoplasm"/>
    <property type="evidence" value="ECO:0007669"/>
    <property type="project" value="TreeGrafter"/>
</dbReference>
<feature type="compositionally biased region" description="Basic and acidic residues" evidence="1">
    <location>
        <begin position="674"/>
        <end position="712"/>
    </location>
</feature>
<feature type="region of interest" description="Disordered" evidence="1">
    <location>
        <begin position="257"/>
        <end position="298"/>
    </location>
</feature>
<dbReference type="OMA" id="VDYNWTR"/>
<feature type="region of interest" description="Disordered" evidence="1">
    <location>
        <begin position="855"/>
        <end position="923"/>
    </location>
</feature>
<dbReference type="PANTHER" id="PTHR28089">
    <property type="entry name" value="PROTEIN ZDS1-RELATED"/>
    <property type="match status" value="1"/>
</dbReference>
<evidence type="ECO:0000313" key="4">
    <source>
        <dbReference type="Proteomes" id="UP000258309"/>
    </source>
</evidence>
<feature type="region of interest" description="Disordered" evidence="1">
    <location>
        <begin position="806"/>
        <end position="842"/>
    </location>
</feature>
<evidence type="ECO:0000313" key="3">
    <source>
        <dbReference type="EMBL" id="RFU35093.1"/>
    </source>
</evidence>
<feature type="compositionally biased region" description="Basic and acidic residues" evidence="1">
    <location>
        <begin position="596"/>
        <end position="611"/>
    </location>
</feature>
<evidence type="ECO:0000256" key="1">
    <source>
        <dbReference type="SAM" id="MobiDB-lite"/>
    </source>
</evidence>
<feature type="compositionally biased region" description="Low complexity" evidence="1">
    <location>
        <begin position="830"/>
        <end position="842"/>
    </location>
</feature>
<dbReference type="STRING" id="5539.A0A3E2HP22"/>
<feature type="region of interest" description="Disordered" evidence="1">
    <location>
        <begin position="38"/>
        <end position="167"/>
    </location>
</feature>
<feature type="compositionally biased region" description="Pro residues" evidence="1">
    <location>
        <begin position="526"/>
        <end position="540"/>
    </location>
</feature>
<feature type="region of interest" description="Disordered" evidence="1">
    <location>
        <begin position="374"/>
        <end position="747"/>
    </location>
</feature>
<feature type="compositionally biased region" description="Polar residues" evidence="1">
    <location>
        <begin position="447"/>
        <end position="461"/>
    </location>
</feature>
<feature type="non-terminal residue" evidence="3">
    <location>
        <position position="1"/>
    </location>
</feature>
<sequence>MDQHANASMKTSEATLAAQRVTDNFSLLQATTRLREIGGSFSSRRGHTAQISISDTSHHVTEAIGDMYGDDQYSPSKRDSRPLSFITSPLSESPDNGNSYLGSNNSTRVRPSPINGKPLAKAQTAPAAVPTQRKGSLDPTPPLSPSLSLRESSPSETANTQFPLNDLDYESNPAAVAQELSNLQALRRMSMDVGNTSDPDLPSFQNVSLMPSVAPRGNDDEDDPSRLFWVPARVHPELAPMEFKTFLENRVNSIKRRSGEQQSLSPDGLDPSGAGGGLKRKKSMLSRQIDNTAGRGAIGYTDGAEQLERKKSLANSGPELKVSLEQLVMDPANAMKQLTLETNRQDMGGEVPANDDMPILPAAPGIGLRRSTHTTYRRGSLRKGERVPFSKRAGSLRGGTTTDTEETAASSPIDGRSSIGYPLTKVQSEPSAAENFSRPTRGARRVQTVQQGSSIEPSPQDSAAEEESAQIPQPGQLPRSQTFPRNELKQEVPVPKIVETPPESLSETKNARQQFPERSSSQTAAQPPPPPQQQAPPEPPARSSKRPQMERQNASITQPSSKVVSPSQTLNDMVQNPSLLPGSSARTDSLTFIPTYEEKKHSEKKSKKDDSESTISKKSWGWFKGSDDKEKKEKKKEADDKEVKKGKTKSTSEKSHDNARLDVLQSSIDTGSVRGRESLVLERETIDGKLQEERKKESSRKSSGEVKKEKDGLFSSFFGSSKKKGDRDSVGKKSNPLPTLSPELPHRELKPDIDYNWTRFSILEERAIYRMAHIKLANPRRALYSQVLLSNFMYSYLAKVQQMHPQLQVPMSPAQKREEEERRRKEQEEQYQQQLQQQQEQYQYDYHRGISQYAEPQENQRAEGVNYVDDSQIYDYDHQDDDNGHRPQNENGYDESQHYGHQDYYQYDQRHHEQENEDEGDMW</sequence>
<feature type="compositionally biased region" description="Polar residues" evidence="1">
    <location>
        <begin position="470"/>
        <end position="484"/>
    </location>
</feature>
<dbReference type="InterPro" id="IPR013941">
    <property type="entry name" value="ZDS1_C"/>
</dbReference>
<dbReference type="GO" id="GO:0010971">
    <property type="term" value="P:positive regulation of G2/M transition of mitotic cell cycle"/>
    <property type="evidence" value="ECO:0007669"/>
    <property type="project" value="TreeGrafter"/>
</dbReference>
<dbReference type="GO" id="GO:0030010">
    <property type="term" value="P:establishment of cell polarity"/>
    <property type="evidence" value="ECO:0007669"/>
    <property type="project" value="TreeGrafter"/>
</dbReference>
<feature type="domain" description="Protein Zds1 C-terminal" evidence="2">
    <location>
        <begin position="749"/>
        <end position="801"/>
    </location>
</feature>
<feature type="non-terminal residue" evidence="3">
    <location>
        <position position="923"/>
    </location>
</feature>
<dbReference type="InterPro" id="IPR040206">
    <property type="entry name" value="Zds1/2"/>
</dbReference>
<feature type="compositionally biased region" description="Polar residues" evidence="1">
    <location>
        <begin position="85"/>
        <end position="109"/>
    </location>
</feature>
<gene>
    <name evidence="3" type="ORF">B7463_g1223</name>
</gene>
<dbReference type="SMART" id="SM01327">
    <property type="entry name" value="Zds_C"/>
    <property type="match status" value="1"/>
</dbReference>
<feature type="compositionally biased region" description="Low complexity" evidence="1">
    <location>
        <begin position="145"/>
        <end position="155"/>
    </location>
</feature>
<protein>
    <recommendedName>
        <fullName evidence="2">Protein Zds1 C-terminal domain-containing protein</fullName>
    </recommendedName>
</protein>
<feature type="compositionally biased region" description="Polar residues" evidence="1">
    <location>
        <begin position="193"/>
        <end position="209"/>
    </location>
</feature>
<dbReference type="PANTHER" id="PTHR28089:SF1">
    <property type="entry name" value="PROTEIN ZDS1-RELATED"/>
    <property type="match status" value="1"/>
</dbReference>
<reference evidence="3 4" key="1">
    <citation type="submission" date="2018-05" db="EMBL/GenBank/DDBJ databases">
        <title>Draft genome sequence of Scytalidium lignicola DSM 105466, a ubiquitous saprotrophic fungus.</title>
        <authorList>
            <person name="Buettner E."/>
            <person name="Gebauer A.M."/>
            <person name="Hofrichter M."/>
            <person name="Liers C."/>
            <person name="Kellner H."/>
        </authorList>
    </citation>
    <scope>NUCLEOTIDE SEQUENCE [LARGE SCALE GENOMIC DNA]</scope>
    <source>
        <strain evidence="3 4">DSM 105466</strain>
    </source>
</reference>
<feature type="compositionally biased region" description="Polar residues" evidence="1">
    <location>
        <begin position="550"/>
        <end position="578"/>
    </location>
</feature>
<feature type="compositionally biased region" description="Basic and acidic residues" evidence="1">
    <location>
        <begin position="875"/>
        <end position="888"/>
    </location>
</feature>
<evidence type="ECO:0000259" key="2">
    <source>
        <dbReference type="SMART" id="SM01327"/>
    </source>
</evidence>
<organism evidence="3 4">
    <name type="scientific">Scytalidium lignicola</name>
    <name type="common">Hyphomycete</name>
    <dbReference type="NCBI Taxonomy" id="5539"/>
    <lineage>
        <taxon>Eukaryota</taxon>
        <taxon>Fungi</taxon>
        <taxon>Dikarya</taxon>
        <taxon>Ascomycota</taxon>
        <taxon>Pezizomycotina</taxon>
        <taxon>Leotiomycetes</taxon>
        <taxon>Leotiomycetes incertae sedis</taxon>
        <taxon>Scytalidium</taxon>
    </lineage>
</organism>
<feature type="compositionally biased region" description="Low complexity" evidence="1">
    <location>
        <begin position="398"/>
        <end position="411"/>
    </location>
</feature>
<dbReference type="Pfam" id="PF08632">
    <property type="entry name" value="Zds_C"/>
    <property type="match status" value="1"/>
</dbReference>
<dbReference type="Proteomes" id="UP000258309">
    <property type="component" value="Unassembled WGS sequence"/>
</dbReference>
<feature type="compositionally biased region" description="Basic and acidic residues" evidence="1">
    <location>
        <begin position="625"/>
        <end position="660"/>
    </location>
</feature>
<accession>A0A3E2HP22</accession>
<dbReference type="EMBL" id="NCSJ02000012">
    <property type="protein sequence ID" value="RFU35093.1"/>
    <property type="molecule type" value="Genomic_DNA"/>
</dbReference>
<dbReference type="OrthoDB" id="5589766at2759"/>
<name>A0A3E2HP22_SCYLI</name>
<feature type="compositionally biased region" description="Polar residues" evidence="1">
    <location>
        <begin position="503"/>
        <end position="523"/>
    </location>
</feature>
<keyword evidence="4" id="KW-1185">Reference proteome</keyword>
<proteinExistence type="predicted"/>